<comment type="caution">
    <text evidence="2">The sequence shown here is derived from an EMBL/GenBank/DDBJ whole genome shotgun (WGS) entry which is preliminary data.</text>
</comment>
<accession>A0ABU9UA52</accession>
<feature type="chain" id="PRO_5045845907" evidence="1">
    <location>
        <begin position="20"/>
        <end position="163"/>
    </location>
</feature>
<dbReference type="RefSeq" id="WP_006794710.1">
    <property type="nucleotide sequence ID" value="NZ_BDDS01000062.1"/>
</dbReference>
<dbReference type="CDD" id="cd01670">
    <property type="entry name" value="Death"/>
    <property type="match status" value="1"/>
</dbReference>
<dbReference type="PROSITE" id="PS51257">
    <property type="entry name" value="PROKAR_LIPOPROTEIN"/>
    <property type="match status" value="1"/>
</dbReference>
<evidence type="ECO:0000313" key="3">
    <source>
        <dbReference type="Proteomes" id="UP001388366"/>
    </source>
</evidence>
<evidence type="ECO:0000256" key="1">
    <source>
        <dbReference type="SAM" id="SignalP"/>
    </source>
</evidence>
<dbReference type="EMBL" id="JBBMQU010000076">
    <property type="protein sequence ID" value="MEM5553236.1"/>
    <property type="molecule type" value="Genomic_DNA"/>
</dbReference>
<gene>
    <name evidence="2" type="ORF">WNY63_21220</name>
</gene>
<protein>
    <submittedName>
        <fullName evidence="2">Death domain-containing protein</fullName>
    </submittedName>
</protein>
<dbReference type="Proteomes" id="UP001388366">
    <property type="component" value="Unassembled WGS sequence"/>
</dbReference>
<feature type="signal peptide" evidence="1">
    <location>
        <begin position="1"/>
        <end position="19"/>
    </location>
</feature>
<proteinExistence type="predicted"/>
<name>A0ABU9UA52_9GAMM</name>
<evidence type="ECO:0000313" key="2">
    <source>
        <dbReference type="EMBL" id="MEM5553236.1"/>
    </source>
</evidence>
<keyword evidence="3" id="KW-1185">Reference proteome</keyword>
<reference evidence="2 3" key="1">
    <citation type="submission" date="2024-03" db="EMBL/GenBank/DDBJ databases">
        <title>Community enrichment and isolation of bacterial strains for fucoidan degradation.</title>
        <authorList>
            <person name="Sichert A."/>
        </authorList>
    </citation>
    <scope>NUCLEOTIDE SEQUENCE [LARGE SCALE GENOMIC DNA]</scope>
    <source>
        <strain evidence="2 3">AS81</strain>
    </source>
</reference>
<organism evidence="2 3">
    <name type="scientific">Pseudoalteromonas neustonica</name>
    <dbReference type="NCBI Taxonomy" id="1840331"/>
    <lineage>
        <taxon>Bacteria</taxon>
        <taxon>Pseudomonadati</taxon>
        <taxon>Pseudomonadota</taxon>
        <taxon>Gammaproteobacteria</taxon>
        <taxon>Alteromonadales</taxon>
        <taxon>Pseudoalteromonadaceae</taxon>
        <taxon>Pseudoalteromonas</taxon>
    </lineage>
</organism>
<keyword evidence="1" id="KW-0732">Signal</keyword>
<sequence>MRKFLLLMPILMATGCASTTEKEVAQTSETHCEKLSSVVSGAVAMKWASRQSSENSSAKEEALMDWRFLAVVNHESLTELGLSQDQIKALSKEIFNTDVVNEMSYDMLSFKYYTQEKCEMSQKGLTAKSIEVLKPSIQKCWYSSQTMDSEQCVSKIVSGEIEL</sequence>